<evidence type="ECO:0000256" key="6">
    <source>
        <dbReference type="ARBA" id="ARBA00023077"/>
    </source>
</evidence>
<dbReference type="PROSITE" id="PS52016">
    <property type="entry name" value="TONB_DEPENDENT_REC_3"/>
    <property type="match status" value="1"/>
</dbReference>
<evidence type="ECO:0000256" key="4">
    <source>
        <dbReference type="ARBA" id="ARBA00022692"/>
    </source>
</evidence>
<dbReference type="InterPro" id="IPR036942">
    <property type="entry name" value="Beta-barrel_TonB_sf"/>
</dbReference>
<dbReference type="InterPro" id="IPR039426">
    <property type="entry name" value="TonB-dep_rcpt-like"/>
</dbReference>
<evidence type="ECO:0000256" key="8">
    <source>
        <dbReference type="ARBA" id="ARBA00023170"/>
    </source>
</evidence>
<evidence type="ECO:0000256" key="1">
    <source>
        <dbReference type="ARBA" id="ARBA00004571"/>
    </source>
</evidence>
<feature type="domain" description="TonB-dependent receptor-like beta-barrel" evidence="11">
    <location>
        <begin position="52"/>
        <end position="219"/>
    </location>
</feature>
<comment type="similarity">
    <text evidence="10">Belongs to the TonB-dependent receptor family.</text>
</comment>
<keyword evidence="6" id="KW-0798">TonB box</keyword>
<dbReference type="InterPro" id="IPR000531">
    <property type="entry name" value="Beta-barrel_TonB"/>
</dbReference>
<keyword evidence="4 10" id="KW-0812">Transmembrane</keyword>
<evidence type="ECO:0000256" key="7">
    <source>
        <dbReference type="ARBA" id="ARBA00023136"/>
    </source>
</evidence>
<protein>
    <recommendedName>
        <fullName evidence="11">TonB-dependent receptor-like beta-barrel domain-containing protein</fullName>
    </recommendedName>
</protein>
<accession>A0A8D4UVQ8</accession>
<dbReference type="RefSeq" id="WP_231939267.1">
    <property type="nucleotide sequence ID" value="NZ_DAVZWT010000040.1"/>
</dbReference>
<keyword evidence="2 10" id="KW-0813">Transport</keyword>
<dbReference type="Pfam" id="PF00593">
    <property type="entry name" value="TonB_dep_Rec_b-barrel"/>
    <property type="match status" value="1"/>
</dbReference>
<keyword evidence="13" id="KW-1185">Reference proteome</keyword>
<name>A0A8D4UVQ8_9FIRM</name>
<evidence type="ECO:0000256" key="3">
    <source>
        <dbReference type="ARBA" id="ARBA00022452"/>
    </source>
</evidence>
<evidence type="ECO:0000256" key="2">
    <source>
        <dbReference type="ARBA" id="ARBA00022448"/>
    </source>
</evidence>
<gene>
    <name evidence="12" type="ORF">Dia5BBH33_18290</name>
</gene>
<evidence type="ECO:0000313" key="13">
    <source>
        <dbReference type="Proteomes" id="UP000320585"/>
    </source>
</evidence>
<proteinExistence type="inferred from homology"/>
<reference evidence="13" key="1">
    <citation type="submission" date="2019-05" db="EMBL/GenBank/DDBJ databases">
        <title>Complete genome sequencing of Dialister sp. strain 5BBH33.</title>
        <authorList>
            <person name="Sakamoto M."/>
            <person name="Murakami T."/>
            <person name="Mori H."/>
        </authorList>
    </citation>
    <scope>NUCLEOTIDE SEQUENCE [LARGE SCALE GENOMIC DNA]</scope>
    <source>
        <strain evidence="13">5BBH33</strain>
    </source>
</reference>
<dbReference type="PANTHER" id="PTHR30069:SF29">
    <property type="entry name" value="HEMOGLOBIN AND HEMOGLOBIN-HAPTOGLOBIN-BINDING PROTEIN 1-RELATED"/>
    <property type="match status" value="1"/>
</dbReference>
<evidence type="ECO:0000259" key="11">
    <source>
        <dbReference type="Pfam" id="PF00593"/>
    </source>
</evidence>
<dbReference type="PANTHER" id="PTHR30069">
    <property type="entry name" value="TONB-DEPENDENT OUTER MEMBRANE RECEPTOR"/>
    <property type="match status" value="1"/>
</dbReference>
<comment type="subcellular location">
    <subcellularLocation>
        <location evidence="1 10">Cell outer membrane</location>
        <topology evidence="1 10">Multi-pass membrane protein</topology>
    </subcellularLocation>
</comment>
<evidence type="ECO:0000256" key="9">
    <source>
        <dbReference type="ARBA" id="ARBA00023237"/>
    </source>
</evidence>
<keyword evidence="7 10" id="KW-0472">Membrane</keyword>
<dbReference type="AlphaFoldDB" id="A0A8D4UVQ8"/>
<dbReference type="GO" id="GO:0015344">
    <property type="term" value="F:siderophore uptake transmembrane transporter activity"/>
    <property type="evidence" value="ECO:0007669"/>
    <property type="project" value="TreeGrafter"/>
</dbReference>
<keyword evidence="8" id="KW-0675">Receptor</keyword>
<sequence>MGNAVLLRQHAGDNIDLIHGRHRHQQVALRSIPAPHKGRTSAVGMDGKHIQVWGNSDLEAEKSRTFDIGLEFERGNGAGKVTYFHNKIKNMINSQLLGRFGRIVRYQYVNIDNAVMDGVEGEYSYRFNKHWDAKVNLTYLDARDKETNARISENARMNGLVQISWTDAKENPWTASLYNLWYKDYLDGEGKNYTYSTTNFVVTKDISKSTQIYAGVDNIFDKTFSDDDDYSIYGRTWRTGVTFKF</sequence>
<dbReference type="EMBL" id="AP019697">
    <property type="protein sequence ID" value="BBK25894.1"/>
    <property type="molecule type" value="Genomic_DNA"/>
</dbReference>
<evidence type="ECO:0000256" key="5">
    <source>
        <dbReference type="ARBA" id="ARBA00022729"/>
    </source>
</evidence>
<dbReference type="GO" id="GO:0009279">
    <property type="term" value="C:cell outer membrane"/>
    <property type="evidence" value="ECO:0007669"/>
    <property type="project" value="UniProtKB-SubCell"/>
</dbReference>
<dbReference type="SUPFAM" id="SSF56935">
    <property type="entry name" value="Porins"/>
    <property type="match status" value="1"/>
</dbReference>
<evidence type="ECO:0000256" key="10">
    <source>
        <dbReference type="PROSITE-ProRule" id="PRU01360"/>
    </source>
</evidence>
<evidence type="ECO:0000313" key="12">
    <source>
        <dbReference type="EMBL" id="BBK25894.1"/>
    </source>
</evidence>
<dbReference type="KEGG" id="dho:Dia5BBH33_18290"/>
<keyword evidence="9 10" id="KW-0998">Cell outer membrane</keyword>
<dbReference type="GO" id="GO:0044718">
    <property type="term" value="P:siderophore transmembrane transport"/>
    <property type="evidence" value="ECO:0007669"/>
    <property type="project" value="TreeGrafter"/>
</dbReference>
<keyword evidence="3 10" id="KW-1134">Transmembrane beta strand</keyword>
<dbReference type="Gene3D" id="2.40.170.20">
    <property type="entry name" value="TonB-dependent receptor, beta-barrel domain"/>
    <property type="match status" value="1"/>
</dbReference>
<dbReference type="Proteomes" id="UP000320585">
    <property type="component" value="Chromosome"/>
</dbReference>
<organism evidence="12 13">
    <name type="scientific">Dialister hominis</name>
    <dbReference type="NCBI Taxonomy" id="2582419"/>
    <lineage>
        <taxon>Bacteria</taxon>
        <taxon>Bacillati</taxon>
        <taxon>Bacillota</taxon>
        <taxon>Negativicutes</taxon>
        <taxon>Veillonellales</taxon>
        <taxon>Veillonellaceae</taxon>
        <taxon>Dialister</taxon>
    </lineage>
</organism>
<keyword evidence="5" id="KW-0732">Signal</keyword>